<evidence type="ECO:0000313" key="3">
    <source>
        <dbReference type="Proteomes" id="UP000054926"/>
    </source>
</evidence>
<feature type="domain" description="SseB protein N-terminal" evidence="1">
    <location>
        <begin position="10"/>
        <end position="117"/>
    </location>
</feature>
<accession>A0A0W0ZHL2</accession>
<evidence type="ECO:0000313" key="2">
    <source>
        <dbReference type="EMBL" id="KTD68474.1"/>
    </source>
</evidence>
<keyword evidence="3" id="KW-1185">Reference proteome</keyword>
<dbReference type="RefSeq" id="WP_058510562.1">
    <property type="nucleotide sequence ID" value="NZ_LNYY01000019.1"/>
</dbReference>
<evidence type="ECO:0000259" key="1">
    <source>
        <dbReference type="Pfam" id="PF07179"/>
    </source>
</evidence>
<protein>
    <submittedName>
        <fullName evidence="2">Putative Fe-S center protein</fullName>
    </submittedName>
</protein>
<dbReference type="PATRIC" id="fig|947033.5.peg.1730"/>
<dbReference type="AlphaFoldDB" id="A0A0W0ZHL2"/>
<dbReference type="InterPro" id="IPR009839">
    <property type="entry name" value="SseB_N"/>
</dbReference>
<organism evidence="2 3">
    <name type="scientific">Legionella steelei</name>
    <dbReference type="NCBI Taxonomy" id="947033"/>
    <lineage>
        <taxon>Bacteria</taxon>
        <taxon>Pseudomonadati</taxon>
        <taxon>Pseudomonadota</taxon>
        <taxon>Gammaproteobacteria</taxon>
        <taxon>Legionellales</taxon>
        <taxon>Legionellaceae</taxon>
        <taxon>Legionella</taxon>
    </lineage>
</organism>
<dbReference type="Pfam" id="PF07179">
    <property type="entry name" value="SseB"/>
    <property type="match status" value="1"/>
</dbReference>
<reference evidence="2 3" key="1">
    <citation type="submission" date="2015-11" db="EMBL/GenBank/DDBJ databases">
        <title>Genomic analysis of 38 Legionella species identifies large and diverse effector repertoires.</title>
        <authorList>
            <person name="Burstein D."/>
            <person name="Amaro F."/>
            <person name="Zusman T."/>
            <person name="Lifshitz Z."/>
            <person name="Cohen O."/>
            <person name="Gilbert J.A."/>
            <person name="Pupko T."/>
            <person name="Shuman H.A."/>
            <person name="Segal G."/>
        </authorList>
    </citation>
    <scope>NUCLEOTIDE SEQUENCE [LARGE SCALE GENOMIC DNA]</scope>
    <source>
        <strain evidence="2 3">IMVS3376</strain>
    </source>
</reference>
<dbReference type="EMBL" id="LNYY01000019">
    <property type="protein sequence ID" value="KTD68474.1"/>
    <property type="molecule type" value="Genomic_DNA"/>
</dbReference>
<gene>
    <name evidence="2" type="ORF">Lste_1632</name>
</gene>
<name>A0A0W0ZHL2_9GAMM</name>
<comment type="caution">
    <text evidence="2">The sequence shown here is derived from an EMBL/GenBank/DDBJ whole genome shotgun (WGS) entry which is preliminary data.</text>
</comment>
<dbReference type="Proteomes" id="UP000054926">
    <property type="component" value="Unassembled WGS sequence"/>
</dbReference>
<sequence length="129" mass="14568">MNALDLAIKEALNSSGNNKEVNKAYIEFIKANFIVPIEKNSEDDQPNVLFLQEQEHLFLPVFSEISYLDTWAADIASEIKLLKLSGVDLLKGLGENVTVCLNIGSEIYKEFNPSEIARMRSLVLKFFKD</sequence>
<dbReference type="OrthoDB" id="5637847at2"/>
<proteinExistence type="predicted"/>